<dbReference type="PANTHER" id="PTHR31541:SF60">
    <property type="entry name" value="TF-B3 DOMAIN-CONTAINING PROTEIN"/>
    <property type="match status" value="1"/>
</dbReference>
<evidence type="ECO:0000256" key="2">
    <source>
        <dbReference type="ARBA" id="ARBA00023015"/>
    </source>
</evidence>
<dbReference type="Proteomes" id="UP000826271">
    <property type="component" value="Unassembled WGS sequence"/>
</dbReference>
<evidence type="ECO:0000256" key="1">
    <source>
        <dbReference type="ARBA" id="ARBA00004123"/>
    </source>
</evidence>
<evidence type="ECO:0000256" key="5">
    <source>
        <dbReference type="ARBA" id="ARBA00023242"/>
    </source>
</evidence>
<keyword evidence="5" id="KW-0539">Nucleus</keyword>
<name>A0AAV6X908_9LAMI</name>
<dbReference type="SUPFAM" id="SSF101936">
    <property type="entry name" value="DNA-binding pseudobarrel domain"/>
    <property type="match status" value="1"/>
</dbReference>
<dbReference type="CDD" id="cd10017">
    <property type="entry name" value="B3_DNA"/>
    <property type="match status" value="1"/>
</dbReference>
<evidence type="ECO:0008006" key="9">
    <source>
        <dbReference type="Google" id="ProtNLM"/>
    </source>
</evidence>
<protein>
    <recommendedName>
        <fullName evidence="9">B3 domain-containing protein</fullName>
    </recommendedName>
</protein>
<evidence type="ECO:0000313" key="8">
    <source>
        <dbReference type="Proteomes" id="UP000826271"/>
    </source>
</evidence>
<comment type="subcellular location">
    <subcellularLocation>
        <location evidence="1">Nucleus</location>
    </subcellularLocation>
</comment>
<sequence>MLEIDGGNGWERWRCLVKAAHMLSEGIPLEQLMINTAITNYQEEEKPTKSDTNNNSSIQDSVHGFLKKGKRSSAGPRKEKSTAIKSTAYDHDDTTATTSTTNLLKKKSNLRIIFKTSTTVIRTQEGIISKKIAIKKHHDAPETSTARENAKYLGKRRMDCDNDDVPEANRAKKKRGVINAKPPTSPRRNLPQEFKDRIRAIGGCPDNAVLVIQKKLTKTDVSSGHSRLSVPYSQVEHKYFLNLSEVKSLEKPKADILATLLQPCLEECDINLRNWKTNNHYALVKTWNEVCIRNKLREGMKIQLWSFRRNLKLCFALVPIVV</sequence>
<keyword evidence="2" id="KW-0805">Transcription regulation</keyword>
<dbReference type="InterPro" id="IPR015300">
    <property type="entry name" value="DNA-bd_pseudobarrel_sf"/>
</dbReference>
<keyword evidence="3" id="KW-0238">DNA-binding</keyword>
<evidence type="ECO:0000313" key="7">
    <source>
        <dbReference type="EMBL" id="KAG8376457.1"/>
    </source>
</evidence>
<dbReference type="Pfam" id="PF03754">
    <property type="entry name" value="At2g31720-like"/>
    <property type="match status" value="1"/>
</dbReference>
<comment type="caution">
    <text evidence="7">The sequence shown here is derived from an EMBL/GenBank/DDBJ whole genome shotgun (WGS) entry which is preliminary data.</text>
</comment>
<feature type="compositionally biased region" description="Polar residues" evidence="6">
    <location>
        <begin position="50"/>
        <end position="60"/>
    </location>
</feature>
<organism evidence="7 8">
    <name type="scientific">Buddleja alternifolia</name>
    <dbReference type="NCBI Taxonomy" id="168488"/>
    <lineage>
        <taxon>Eukaryota</taxon>
        <taxon>Viridiplantae</taxon>
        <taxon>Streptophyta</taxon>
        <taxon>Embryophyta</taxon>
        <taxon>Tracheophyta</taxon>
        <taxon>Spermatophyta</taxon>
        <taxon>Magnoliopsida</taxon>
        <taxon>eudicotyledons</taxon>
        <taxon>Gunneridae</taxon>
        <taxon>Pentapetalae</taxon>
        <taxon>asterids</taxon>
        <taxon>lamiids</taxon>
        <taxon>Lamiales</taxon>
        <taxon>Scrophulariaceae</taxon>
        <taxon>Buddlejeae</taxon>
        <taxon>Buddleja</taxon>
    </lineage>
</organism>
<dbReference type="EMBL" id="WHWC01000009">
    <property type="protein sequence ID" value="KAG8376457.1"/>
    <property type="molecule type" value="Genomic_DNA"/>
</dbReference>
<reference evidence="7" key="1">
    <citation type="submission" date="2019-10" db="EMBL/GenBank/DDBJ databases">
        <authorList>
            <person name="Zhang R."/>
            <person name="Pan Y."/>
            <person name="Wang J."/>
            <person name="Ma R."/>
            <person name="Yu S."/>
        </authorList>
    </citation>
    <scope>NUCLEOTIDE SEQUENCE</scope>
    <source>
        <strain evidence="7">LA-IB0</strain>
        <tissue evidence="7">Leaf</tissue>
    </source>
</reference>
<dbReference type="AlphaFoldDB" id="A0AAV6X908"/>
<dbReference type="PANTHER" id="PTHR31541">
    <property type="entry name" value="B3 DOMAIN PLANT PROTEIN-RELATED"/>
    <property type="match status" value="1"/>
</dbReference>
<evidence type="ECO:0000256" key="3">
    <source>
        <dbReference type="ARBA" id="ARBA00023125"/>
    </source>
</evidence>
<dbReference type="InterPro" id="IPR003340">
    <property type="entry name" value="B3_DNA-bd"/>
</dbReference>
<dbReference type="Gene3D" id="2.40.330.10">
    <property type="entry name" value="DNA-binding pseudobarrel domain"/>
    <property type="match status" value="1"/>
</dbReference>
<dbReference type="GO" id="GO:0005634">
    <property type="term" value="C:nucleus"/>
    <property type="evidence" value="ECO:0007669"/>
    <property type="project" value="UniProtKB-SubCell"/>
</dbReference>
<dbReference type="GO" id="GO:0003677">
    <property type="term" value="F:DNA binding"/>
    <property type="evidence" value="ECO:0007669"/>
    <property type="project" value="UniProtKB-KW"/>
</dbReference>
<gene>
    <name evidence="7" type="ORF">BUALT_Bualt09G0065300</name>
</gene>
<dbReference type="InterPro" id="IPR005508">
    <property type="entry name" value="At2g31720-like"/>
</dbReference>
<feature type="region of interest" description="Disordered" evidence="6">
    <location>
        <begin position="43"/>
        <end position="87"/>
    </location>
</feature>
<proteinExistence type="predicted"/>
<keyword evidence="8" id="KW-1185">Reference proteome</keyword>
<evidence type="ECO:0000256" key="4">
    <source>
        <dbReference type="ARBA" id="ARBA00023163"/>
    </source>
</evidence>
<feature type="compositionally biased region" description="Basic and acidic residues" evidence="6">
    <location>
        <begin position="76"/>
        <end position="87"/>
    </location>
</feature>
<accession>A0AAV6X908</accession>
<feature type="region of interest" description="Disordered" evidence="6">
    <location>
        <begin position="157"/>
        <end position="192"/>
    </location>
</feature>
<keyword evidence="4" id="KW-0804">Transcription</keyword>
<evidence type="ECO:0000256" key="6">
    <source>
        <dbReference type="SAM" id="MobiDB-lite"/>
    </source>
</evidence>